<evidence type="ECO:0000313" key="3">
    <source>
        <dbReference type="Proteomes" id="UP000324800"/>
    </source>
</evidence>
<feature type="region of interest" description="Disordered" evidence="1">
    <location>
        <begin position="104"/>
        <end position="131"/>
    </location>
</feature>
<evidence type="ECO:0000256" key="1">
    <source>
        <dbReference type="SAM" id="MobiDB-lite"/>
    </source>
</evidence>
<dbReference type="Proteomes" id="UP000324800">
    <property type="component" value="Unassembled WGS sequence"/>
</dbReference>
<dbReference type="AlphaFoldDB" id="A0A5J4U056"/>
<organism evidence="2 3">
    <name type="scientific">Streblomastix strix</name>
    <dbReference type="NCBI Taxonomy" id="222440"/>
    <lineage>
        <taxon>Eukaryota</taxon>
        <taxon>Metamonada</taxon>
        <taxon>Preaxostyla</taxon>
        <taxon>Oxymonadida</taxon>
        <taxon>Streblomastigidae</taxon>
        <taxon>Streblomastix</taxon>
    </lineage>
</organism>
<comment type="caution">
    <text evidence="2">The sequence shown here is derived from an EMBL/GenBank/DDBJ whole genome shotgun (WGS) entry which is preliminary data.</text>
</comment>
<proteinExistence type="predicted"/>
<sequence length="131" mass="14937">PPRPFKDQIVVQVAAQQSQQQLVVTQPQQPLTQNIPPKIIWVEQFLERFILIRIIEECIVLQAVDVSIQQFTIIDMSAIIDRNIEYILVKGIYAEGLNNELFQPKSQLNLPQPPPPPPDSVFDFNPPSPTE</sequence>
<accession>A0A5J4U056</accession>
<protein>
    <submittedName>
        <fullName evidence="2">Uncharacterized protein</fullName>
    </submittedName>
</protein>
<gene>
    <name evidence="2" type="ORF">EZS28_040346</name>
</gene>
<name>A0A5J4U056_9EUKA</name>
<dbReference type="EMBL" id="SNRW01022036">
    <property type="protein sequence ID" value="KAA6364126.1"/>
    <property type="molecule type" value="Genomic_DNA"/>
</dbReference>
<reference evidence="2 3" key="1">
    <citation type="submission" date="2019-03" db="EMBL/GenBank/DDBJ databases">
        <title>Single cell metagenomics reveals metabolic interactions within the superorganism composed of flagellate Streblomastix strix and complex community of Bacteroidetes bacteria on its surface.</title>
        <authorList>
            <person name="Treitli S.C."/>
            <person name="Kolisko M."/>
            <person name="Husnik F."/>
            <person name="Keeling P."/>
            <person name="Hampl V."/>
        </authorList>
    </citation>
    <scope>NUCLEOTIDE SEQUENCE [LARGE SCALE GENOMIC DNA]</scope>
    <source>
        <strain evidence="2">ST1C</strain>
    </source>
</reference>
<evidence type="ECO:0000313" key="2">
    <source>
        <dbReference type="EMBL" id="KAA6364126.1"/>
    </source>
</evidence>
<feature type="non-terminal residue" evidence="2">
    <location>
        <position position="1"/>
    </location>
</feature>